<evidence type="ECO:0000313" key="2">
    <source>
        <dbReference type="Proteomes" id="UP000649617"/>
    </source>
</evidence>
<dbReference type="Proteomes" id="UP000649617">
    <property type="component" value="Unassembled WGS sequence"/>
</dbReference>
<reference evidence="1" key="1">
    <citation type="submission" date="2021-02" db="EMBL/GenBank/DDBJ databases">
        <authorList>
            <person name="Dougan E. K."/>
            <person name="Rhodes N."/>
            <person name="Thang M."/>
            <person name="Chan C."/>
        </authorList>
    </citation>
    <scope>NUCLEOTIDE SEQUENCE</scope>
</reference>
<dbReference type="EMBL" id="CAJNIZ010030713">
    <property type="protein sequence ID" value="CAE7525673.1"/>
    <property type="molecule type" value="Genomic_DNA"/>
</dbReference>
<name>A0A812TJ01_SYMPI</name>
<proteinExistence type="predicted"/>
<feature type="non-terminal residue" evidence="1">
    <location>
        <position position="1"/>
    </location>
</feature>
<sequence length="89" mass="10303">MRNLAEMFGFNFLCFKKWMGFQSWLQGRTGSVLLVAEWREAKPIMEVLDKTTEQPDLRMCVVARSEKMLRRADACSKKLKVNIMLSSGL</sequence>
<evidence type="ECO:0000313" key="1">
    <source>
        <dbReference type="EMBL" id="CAE7525673.1"/>
    </source>
</evidence>
<keyword evidence="2" id="KW-1185">Reference proteome</keyword>
<dbReference type="AlphaFoldDB" id="A0A812TJ01"/>
<protein>
    <submittedName>
        <fullName evidence="1">Uncharacterized protein</fullName>
    </submittedName>
</protein>
<gene>
    <name evidence="1" type="ORF">SPIL2461_LOCUS13801</name>
</gene>
<organism evidence="1 2">
    <name type="scientific">Symbiodinium pilosum</name>
    <name type="common">Dinoflagellate</name>
    <dbReference type="NCBI Taxonomy" id="2952"/>
    <lineage>
        <taxon>Eukaryota</taxon>
        <taxon>Sar</taxon>
        <taxon>Alveolata</taxon>
        <taxon>Dinophyceae</taxon>
        <taxon>Suessiales</taxon>
        <taxon>Symbiodiniaceae</taxon>
        <taxon>Symbiodinium</taxon>
    </lineage>
</organism>
<accession>A0A812TJ01</accession>
<dbReference type="OrthoDB" id="414103at2759"/>
<comment type="caution">
    <text evidence="1">The sequence shown here is derived from an EMBL/GenBank/DDBJ whole genome shotgun (WGS) entry which is preliminary data.</text>
</comment>